<reference evidence="1" key="1">
    <citation type="submission" date="2021-02" db="EMBL/GenBank/DDBJ databases">
        <authorList>
            <person name="Nowell W R."/>
        </authorList>
    </citation>
    <scope>NUCLEOTIDE SEQUENCE</scope>
</reference>
<evidence type="ECO:0000313" key="1">
    <source>
        <dbReference type="EMBL" id="CAF4260989.1"/>
    </source>
</evidence>
<evidence type="ECO:0000313" key="2">
    <source>
        <dbReference type="Proteomes" id="UP000663874"/>
    </source>
</evidence>
<proteinExistence type="predicted"/>
<organism evidence="1 2">
    <name type="scientific">Rotaria sordida</name>
    <dbReference type="NCBI Taxonomy" id="392033"/>
    <lineage>
        <taxon>Eukaryota</taxon>
        <taxon>Metazoa</taxon>
        <taxon>Spiralia</taxon>
        <taxon>Gnathifera</taxon>
        <taxon>Rotifera</taxon>
        <taxon>Eurotatoria</taxon>
        <taxon>Bdelloidea</taxon>
        <taxon>Philodinida</taxon>
        <taxon>Philodinidae</taxon>
        <taxon>Rotaria</taxon>
    </lineage>
</organism>
<comment type="caution">
    <text evidence="1">The sequence shown here is derived from an EMBL/GenBank/DDBJ whole genome shotgun (WGS) entry which is preliminary data.</text>
</comment>
<accession>A0A820FAN0</accession>
<protein>
    <submittedName>
        <fullName evidence="1">Uncharacterized protein</fullName>
    </submittedName>
</protein>
<gene>
    <name evidence="1" type="ORF">FNK824_LOCUS39070</name>
</gene>
<feature type="non-terminal residue" evidence="1">
    <location>
        <position position="41"/>
    </location>
</feature>
<dbReference type="Proteomes" id="UP000663874">
    <property type="component" value="Unassembled WGS sequence"/>
</dbReference>
<dbReference type="EMBL" id="CAJOBE010024131">
    <property type="protein sequence ID" value="CAF4260989.1"/>
    <property type="molecule type" value="Genomic_DNA"/>
</dbReference>
<dbReference type="AlphaFoldDB" id="A0A820FAN0"/>
<name>A0A820FAN0_9BILA</name>
<sequence>MSSIGICSCHHIASYTRRMARTEYIAIEPKQDYQYYHSQQP</sequence>